<keyword evidence="2" id="KW-1185">Reference proteome</keyword>
<reference evidence="1 2" key="1">
    <citation type="journal article" date="2020" name="Nat. Food">
        <title>A phased Vanilla planifolia genome enables genetic improvement of flavour and production.</title>
        <authorList>
            <person name="Hasing T."/>
            <person name="Tang H."/>
            <person name="Brym M."/>
            <person name="Khazi F."/>
            <person name="Huang T."/>
            <person name="Chambers A.H."/>
        </authorList>
    </citation>
    <scope>NUCLEOTIDE SEQUENCE [LARGE SCALE GENOMIC DNA]</scope>
    <source>
        <tissue evidence="1">Leaf</tissue>
    </source>
</reference>
<sequence length="164" mass="18300">MGFFRRIGTILGFIKDEVHAAPEEDGSRVGKSIPHREARGFGVKVPIAVEKTGSGPVVLPCSFGEGVSRTKCRLFNKEIILSLSMGKGFRWYSRRLRIDEDGDVADEFLEEVMPPTGSCETNQASYPSFEVKYTTRPAPVRKQAITSDGNVYPCMEHQGMLRWV</sequence>
<organism evidence="1 2">
    <name type="scientific">Vanilla planifolia</name>
    <name type="common">Vanilla</name>
    <dbReference type="NCBI Taxonomy" id="51239"/>
    <lineage>
        <taxon>Eukaryota</taxon>
        <taxon>Viridiplantae</taxon>
        <taxon>Streptophyta</taxon>
        <taxon>Embryophyta</taxon>
        <taxon>Tracheophyta</taxon>
        <taxon>Spermatophyta</taxon>
        <taxon>Magnoliopsida</taxon>
        <taxon>Liliopsida</taxon>
        <taxon>Asparagales</taxon>
        <taxon>Orchidaceae</taxon>
        <taxon>Vanilloideae</taxon>
        <taxon>Vanilleae</taxon>
        <taxon>Vanilla</taxon>
    </lineage>
</organism>
<protein>
    <submittedName>
        <fullName evidence="1">Uncharacterized protein</fullName>
    </submittedName>
</protein>
<dbReference type="OrthoDB" id="2671at2759"/>
<evidence type="ECO:0000313" key="1">
    <source>
        <dbReference type="EMBL" id="KAG0496892.1"/>
    </source>
</evidence>
<dbReference type="AlphaFoldDB" id="A0A835S4I2"/>
<name>A0A835S4I2_VANPL</name>
<proteinExistence type="predicted"/>
<comment type="caution">
    <text evidence="1">The sequence shown here is derived from an EMBL/GenBank/DDBJ whole genome shotgun (WGS) entry which is preliminary data.</text>
</comment>
<accession>A0A835S4I2</accession>
<dbReference type="EMBL" id="JADCNL010000001">
    <property type="protein sequence ID" value="KAG0496892.1"/>
    <property type="molecule type" value="Genomic_DNA"/>
</dbReference>
<evidence type="ECO:0000313" key="2">
    <source>
        <dbReference type="Proteomes" id="UP000636800"/>
    </source>
</evidence>
<dbReference type="Proteomes" id="UP000636800">
    <property type="component" value="Chromosome 1"/>
</dbReference>
<dbReference type="PANTHER" id="PTHR35750:SF1">
    <property type="entry name" value="PHOSPHOLIPID HYDROPEROXIDE GLUTATHIONE PEROXIDASE"/>
    <property type="match status" value="1"/>
</dbReference>
<dbReference type="PANTHER" id="PTHR35750">
    <property type="entry name" value="PHOSPHOLIPID HYDROPEROXIDE GLUTATHIONE PEROXIDASE"/>
    <property type="match status" value="1"/>
</dbReference>
<gene>
    <name evidence="1" type="ORF">HPP92_001583</name>
</gene>